<feature type="region of interest" description="Disordered" evidence="4">
    <location>
        <begin position="199"/>
        <end position="231"/>
    </location>
</feature>
<protein>
    <submittedName>
        <fullName evidence="7">RRM domain-containing protein</fullName>
    </submittedName>
</protein>
<dbReference type="SMART" id="SM00360">
    <property type="entry name" value="RRM"/>
    <property type="match status" value="4"/>
</dbReference>
<dbReference type="InterPro" id="IPR035979">
    <property type="entry name" value="RBD_domain_sf"/>
</dbReference>
<dbReference type="InterPro" id="IPR000504">
    <property type="entry name" value="RRM_dom"/>
</dbReference>
<dbReference type="Pfam" id="PF00076">
    <property type="entry name" value="RRM_1"/>
    <property type="match status" value="1"/>
</dbReference>
<evidence type="ECO:0000256" key="3">
    <source>
        <dbReference type="PROSITE-ProRule" id="PRU00176"/>
    </source>
</evidence>
<evidence type="ECO:0000256" key="4">
    <source>
        <dbReference type="SAM" id="MobiDB-lite"/>
    </source>
</evidence>
<feature type="domain" description="RRM" evidence="5">
    <location>
        <begin position="21"/>
        <end position="94"/>
    </location>
</feature>
<dbReference type="InterPro" id="IPR021790">
    <property type="entry name" value="PTBP1-like_RRM2"/>
</dbReference>
<dbReference type="CDD" id="cd12424">
    <property type="entry name" value="RRM3_hnRNPL_like"/>
    <property type="match status" value="1"/>
</dbReference>
<proteinExistence type="predicted"/>
<evidence type="ECO:0000313" key="7">
    <source>
        <dbReference type="WBParaSite" id="TMUE_1000005309.1"/>
    </source>
</evidence>
<dbReference type="Pfam" id="PF13893">
    <property type="entry name" value="RRM_5"/>
    <property type="match status" value="1"/>
</dbReference>
<keyword evidence="1" id="KW-0677">Repeat</keyword>
<keyword evidence="2 3" id="KW-0694">RNA-binding</keyword>
<accession>A0A5S6QDQ0</accession>
<dbReference type="WBParaSite" id="TMUE_1000005309.1">
    <property type="protein sequence ID" value="TMUE_1000005309.1"/>
    <property type="gene ID" value="WBGene00289371"/>
</dbReference>
<dbReference type="Proteomes" id="UP000046395">
    <property type="component" value="Unassembled WGS sequence"/>
</dbReference>
<evidence type="ECO:0000256" key="1">
    <source>
        <dbReference type="ARBA" id="ARBA00022737"/>
    </source>
</evidence>
<dbReference type="PANTHER" id="PTHR15592">
    <property type="entry name" value="MATRIN 3/NUCLEAR PROTEIN 220-RELATED"/>
    <property type="match status" value="1"/>
</dbReference>
<dbReference type="PROSITE" id="PS50102">
    <property type="entry name" value="RRM"/>
    <property type="match status" value="1"/>
</dbReference>
<organism evidence="6 7">
    <name type="scientific">Trichuris muris</name>
    <name type="common">Mouse whipworm</name>
    <dbReference type="NCBI Taxonomy" id="70415"/>
    <lineage>
        <taxon>Eukaryota</taxon>
        <taxon>Metazoa</taxon>
        <taxon>Ecdysozoa</taxon>
        <taxon>Nematoda</taxon>
        <taxon>Enoplea</taxon>
        <taxon>Dorylaimia</taxon>
        <taxon>Trichinellida</taxon>
        <taxon>Trichuridae</taxon>
        <taxon>Trichuris</taxon>
    </lineage>
</organism>
<reference evidence="7" key="1">
    <citation type="submission" date="2019-12" db="UniProtKB">
        <authorList>
            <consortium name="WormBaseParasite"/>
        </authorList>
    </citation>
    <scope>IDENTIFICATION</scope>
</reference>
<dbReference type="Gene3D" id="3.30.70.330">
    <property type="match status" value="4"/>
</dbReference>
<dbReference type="Pfam" id="PF11835">
    <property type="entry name" value="RRM_8"/>
    <property type="match status" value="1"/>
</dbReference>
<dbReference type="STRING" id="70415.A0A5S6QDQ0"/>
<dbReference type="AlphaFoldDB" id="A0A5S6QDQ0"/>
<sequence>MSKRLRTESIEWNHNPRVDSRVVKVNCLNDGLMEADLIDLLSPYGIVSYVKIIDNCTALVEFEDPSSAADLVAYSSKNDVVLLNKVASLCYADVQTIPREGIETDSPTNVLVMHVQNVTYPITPSVIWQICHPIGPVYRVKIDRDDGVDALVELPTAEVARTMKQCLNGCDIYAGCCTLKIEYAKLSHVVLTKNDEDEADFTKGESESESKDKEQVSPAEAEMAETVGNSKAGDFETKQAECHVAMCPPAVDTGLGPQQTMRSKPQKEGAACAAYDVKREEEPRDYSHVDIEPRVVPWGVRRTRHPEVWDSHYHSSDRYVGCKSTLSRTWLPYGDKRKACSTRFEQMPHYLPNGRTCGVPYDHYSQNDEYGNDGSVILMYGLSGSKVNCDQIFNLLCLYGNVVGVKFLLSKTDTIMAEMGDCAAARRVIDNLDGAFIFGVTLRIVLSRQTCLNKVREPYPMPDGTVSYKDFTGSHLQRFTSPELAGKNRIVKPQKFLYFFNGPPSITEEKMVSVFTEAGAPKPTSVKIFSRREAMRNSAGIVEFLDDSAAAEALMLCNHKELERTVGRNPFLLKLCFAGPPASAIHVSFQDHFGGASSGIGFNDSHLMVIPRGLLRCTDNFVNCSYDGFGHPSRRNFYQSVSGHCHGGFR</sequence>
<dbReference type="InterPro" id="IPR012677">
    <property type="entry name" value="Nucleotide-bd_a/b_plait_sf"/>
</dbReference>
<name>A0A5S6QDQ0_TRIMR</name>
<dbReference type="SUPFAM" id="SSF54928">
    <property type="entry name" value="RNA-binding domain, RBD"/>
    <property type="match status" value="4"/>
</dbReference>
<dbReference type="GO" id="GO:0003723">
    <property type="term" value="F:RNA binding"/>
    <property type="evidence" value="ECO:0007669"/>
    <property type="project" value="UniProtKB-UniRule"/>
</dbReference>
<dbReference type="InterPro" id="IPR055204">
    <property type="entry name" value="HNRNPL_RRM"/>
</dbReference>
<feature type="compositionally biased region" description="Basic and acidic residues" evidence="4">
    <location>
        <begin position="200"/>
        <end position="215"/>
    </location>
</feature>
<evidence type="ECO:0000256" key="2">
    <source>
        <dbReference type="ARBA" id="ARBA00022884"/>
    </source>
</evidence>
<dbReference type="Pfam" id="PF22976">
    <property type="entry name" value="RRM_10"/>
    <property type="match status" value="1"/>
</dbReference>
<evidence type="ECO:0000259" key="5">
    <source>
        <dbReference type="PROSITE" id="PS50102"/>
    </source>
</evidence>
<evidence type="ECO:0000313" key="6">
    <source>
        <dbReference type="Proteomes" id="UP000046395"/>
    </source>
</evidence>
<keyword evidence="6" id="KW-1185">Reference proteome</keyword>